<sequence length="97" mass="11031">MYDKHYLWRCPMNEWEMIDQARCGLAFTRVYSEGGPLGDQAHKLWCRLLQGIRDLDLLDAVLVTAYGHGMTRAVLIATGVEGLDNTLDKFEARINDS</sequence>
<dbReference type="AlphaFoldDB" id="A0A2M8F8G3"/>
<comment type="caution">
    <text evidence="1">The sequence shown here is derived from an EMBL/GenBank/DDBJ whole genome shotgun (WGS) entry which is preliminary data.</text>
</comment>
<protein>
    <submittedName>
        <fullName evidence="1">Uncharacterized protein</fullName>
    </submittedName>
</protein>
<dbReference type="Proteomes" id="UP000231456">
    <property type="component" value="Unassembled WGS sequence"/>
</dbReference>
<evidence type="ECO:0000313" key="1">
    <source>
        <dbReference type="EMBL" id="PJC51969.1"/>
    </source>
</evidence>
<evidence type="ECO:0000313" key="2">
    <source>
        <dbReference type="Proteomes" id="UP000231456"/>
    </source>
</evidence>
<dbReference type="EMBL" id="PFRH01000160">
    <property type="protein sequence ID" value="PJC51969.1"/>
    <property type="molecule type" value="Genomic_DNA"/>
</dbReference>
<reference evidence="2" key="1">
    <citation type="submission" date="2017-09" db="EMBL/GenBank/DDBJ databases">
        <title>Depth-based differentiation of microbial function through sediment-hosted aquifers and enrichment of novel symbionts in the deep terrestrial subsurface.</title>
        <authorList>
            <person name="Probst A.J."/>
            <person name="Ladd B."/>
            <person name="Jarett J.K."/>
            <person name="Geller-Mcgrath D.E."/>
            <person name="Sieber C.M.K."/>
            <person name="Emerson J.B."/>
            <person name="Anantharaman K."/>
            <person name="Thomas B.C."/>
            <person name="Malmstrom R."/>
            <person name="Stieglmeier M."/>
            <person name="Klingl A."/>
            <person name="Woyke T."/>
            <person name="Ryan C.M."/>
            <person name="Banfield J.F."/>
        </authorList>
    </citation>
    <scope>NUCLEOTIDE SEQUENCE [LARGE SCALE GENOMIC DNA]</scope>
</reference>
<name>A0A2M8F8G3_9BACT</name>
<accession>A0A2M8F8G3</accession>
<proteinExistence type="predicted"/>
<gene>
    <name evidence="1" type="ORF">CO030_05365</name>
</gene>
<organism evidence="1 2">
    <name type="scientific">Candidatus Magasanikbacteria bacterium CG_4_9_14_0_2_um_filter_42_11</name>
    <dbReference type="NCBI Taxonomy" id="1974643"/>
    <lineage>
        <taxon>Bacteria</taxon>
        <taxon>Candidatus Magasanikiibacteriota</taxon>
    </lineage>
</organism>